<keyword evidence="5" id="KW-0732">Signal</keyword>
<dbReference type="GO" id="GO:0009279">
    <property type="term" value="C:cell outer membrane"/>
    <property type="evidence" value="ECO:0007669"/>
    <property type="project" value="UniProtKB-SubCell"/>
</dbReference>
<gene>
    <name evidence="12" type="ORF">EDC28_101545</name>
</gene>
<comment type="similarity">
    <text evidence="2 10">Belongs to the outer membrane factor (OMF) (TC 1.B.17) family.</text>
</comment>
<evidence type="ECO:0000256" key="6">
    <source>
        <dbReference type="ARBA" id="ARBA00023136"/>
    </source>
</evidence>
<keyword evidence="4 10" id="KW-0812">Transmembrane</keyword>
<evidence type="ECO:0000256" key="8">
    <source>
        <dbReference type="ARBA" id="ARBA00023288"/>
    </source>
</evidence>
<dbReference type="SUPFAM" id="SSF56954">
    <property type="entry name" value="Outer membrane efflux proteins (OEP)"/>
    <property type="match status" value="1"/>
</dbReference>
<feature type="coiled-coil region" evidence="11">
    <location>
        <begin position="241"/>
        <end position="268"/>
    </location>
</feature>
<dbReference type="STRING" id="584787.GCA_001247655_03555"/>
<proteinExistence type="inferred from homology"/>
<dbReference type="Pfam" id="PF02321">
    <property type="entry name" value="OEP"/>
    <property type="match status" value="2"/>
</dbReference>
<evidence type="ECO:0000256" key="3">
    <source>
        <dbReference type="ARBA" id="ARBA00022452"/>
    </source>
</evidence>
<dbReference type="Gene3D" id="1.20.1600.10">
    <property type="entry name" value="Outer membrane efflux proteins (OEP)"/>
    <property type="match status" value="1"/>
</dbReference>
<evidence type="ECO:0000256" key="10">
    <source>
        <dbReference type="RuleBase" id="RU362097"/>
    </source>
</evidence>
<dbReference type="Gene3D" id="2.20.200.10">
    <property type="entry name" value="Outer membrane efflux proteins (OEP)"/>
    <property type="match status" value="1"/>
</dbReference>
<evidence type="ECO:0000256" key="2">
    <source>
        <dbReference type="ARBA" id="ARBA00007613"/>
    </source>
</evidence>
<evidence type="ECO:0000313" key="12">
    <source>
        <dbReference type="EMBL" id="ROQ30852.1"/>
    </source>
</evidence>
<evidence type="ECO:0000256" key="7">
    <source>
        <dbReference type="ARBA" id="ARBA00023139"/>
    </source>
</evidence>
<keyword evidence="6 10" id="KW-0472">Membrane</keyword>
<keyword evidence="13" id="KW-1185">Reference proteome</keyword>
<evidence type="ECO:0000256" key="5">
    <source>
        <dbReference type="ARBA" id="ARBA00022729"/>
    </source>
</evidence>
<dbReference type="NCBIfam" id="TIGR01845">
    <property type="entry name" value="outer_NodT"/>
    <property type="match status" value="1"/>
</dbReference>
<protein>
    <submittedName>
        <fullName evidence="12">NodT family efflux transporter outer membrane factor (OMF) lipoprotein</fullName>
    </submittedName>
</protein>
<evidence type="ECO:0000256" key="1">
    <source>
        <dbReference type="ARBA" id="ARBA00004459"/>
    </source>
</evidence>
<name>A0A3N1PHA1_9GAMM</name>
<dbReference type="InterPro" id="IPR010131">
    <property type="entry name" value="MdtP/NodT-like"/>
</dbReference>
<dbReference type="GO" id="GO:0015562">
    <property type="term" value="F:efflux transmembrane transporter activity"/>
    <property type="evidence" value="ECO:0007669"/>
    <property type="project" value="InterPro"/>
</dbReference>
<evidence type="ECO:0000313" key="13">
    <source>
        <dbReference type="Proteomes" id="UP000268033"/>
    </source>
</evidence>
<organism evidence="12 13">
    <name type="scientific">Gallaecimonas pentaromativorans</name>
    <dbReference type="NCBI Taxonomy" id="584787"/>
    <lineage>
        <taxon>Bacteria</taxon>
        <taxon>Pseudomonadati</taxon>
        <taxon>Pseudomonadota</taxon>
        <taxon>Gammaproteobacteria</taxon>
        <taxon>Enterobacterales</taxon>
        <taxon>Gallaecimonadaceae</taxon>
        <taxon>Gallaecimonas</taxon>
    </lineage>
</organism>
<reference evidence="12 13" key="1">
    <citation type="submission" date="2018-11" db="EMBL/GenBank/DDBJ databases">
        <title>Genomic Encyclopedia of Type Strains, Phase IV (KMG-IV): sequencing the most valuable type-strain genomes for metagenomic binning, comparative biology and taxonomic classification.</title>
        <authorList>
            <person name="Goeker M."/>
        </authorList>
    </citation>
    <scope>NUCLEOTIDE SEQUENCE [LARGE SCALE GENOMIC DNA]</scope>
    <source>
        <strain evidence="12 13">DSM 21945</strain>
    </source>
</reference>
<sequence>MSLVDLFFLRRGLCLSGVFALSVTIAGCISSEGLRPKADAKAAQALVFDDAVKAARKDAAWPRQDWWQAFGDPQLNAWLAKAMADSPSLAQAEARIRGAMAVAGLTAGDESPKLGVDASIKRHKWAKDDFYGPGTLYGANTWDNSVGLGFSYVLDFWGREKNRSEAALNRAQVSVAEGQAVQLALAGQLVRAYIRFSLLYAEYDVKTALLAQQQHILALVQKRYDGGLGTELDVTQAQAPIPAMEREMEDLDEQLQLSRNQIAVLAGQSPAAGASLQRPSLNLSQAPAIPDVVPLALVGHRPDVVASRWQVASYARDIDAARADFYPNINLAASVVLSAVSGNMLDVLSRDKFTYSAGPVLSLPILDGDTRRDTLAAYSADYDGAVAHYRQTLLGALEGISNQLIRLRSLDKQQSLAAKAVALAQQSYDLTLKAYEGGLSDYLDVLSTEQNLFTQKLVVEQLVAARLAAHAGLQVALGGGLLADKDSPSLTQMQPEQEAEHGH</sequence>
<dbReference type="PANTHER" id="PTHR30203:SF20">
    <property type="entry name" value="MULTIDRUG RESISTANCE OUTER MEMBRANE PROTEIN MDTP-RELATED"/>
    <property type="match status" value="1"/>
</dbReference>
<keyword evidence="11" id="KW-0175">Coiled coil</keyword>
<dbReference type="EMBL" id="RJUL01000001">
    <property type="protein sequence ID" value="ROQ30852.1"/>
    <property type="molecule type" value="Genomic_DNA"/>
</dbReference>
<comment type="caution">
    <text evidence="12">The sequence shown here is derived from an EMBL/GenBank/DDBJ whole genome shotgun (WGS) entry which is preliminary data.</text>
</comment>
<accession>A0A3N1PHA1</accession>
<keyword evidence="3 10" id="KW-1134">Transmembrane beta strand</keyword>
<evidence type="ECO:0000256" key="4">
    <source>
        <dbReference type="ARBA" id="ARBA00022692"/>
    </source>
</evidence>
<evidence type="ECO:0000256" key="11">
    <source>
        <dbReference type="SAM" id="Coils"/>
    </source>
</evidence>
<dbReference type="AlphaFoldDB" id="A0A3N1PHA1"/>
<comment type="function">
    <text evidence="9">Could be involved in resistance to puromycin, acriflavine and tetraphenylarsonium chloride.</text>
</comment>
<dbReference type="InterPro" id="IPR003423">
    <property type="entry name" value="OMP_efflux"/>
</dbReference>
<comment type="subcellular location">
    <subcellularLocation>
        <location evidence="1 10">Cell outer membrane</location>
        <topology evidence="1 10">Lipid-anchor</topology>
    </subcellularLocation>
</comment>
<keyword evidence="7 10" id="KW-0564">Palmitate</keyword>
<dbReference type="PANTHER" id="PTHR30203">
    <property type="entry name" value="OUTER MEMBRANE CATION EFFLUX PROTEIN"/>
    <property type="match status" value="1"/>
</dbReference>
<keyword evidence="8 10" id="KW-0449">Lipoprotein</keyword>
<evidence type="ECO:0000256" key="9">
    <source>
        <dbReference type="ARBA" id="ARBA00037313"/>
    </source>
</evidence>
<dbReference type="Proteomes" id="UP000268033">
    <property type="component" value="Unassembled WGS sequence"/>
</dbReference>